<feature type="domain" description="Transglycosylase SLT" evidence="4">
    <location>
        <begin position="491"/>
        <end position="592"/>
    </location>
</feature>
<dbReference type="Pfam" id="PF01464">
    <property type="entry name" value="SLT"/>
    <property type="match status" value="1"/>
</dbReference>
<dbReference type="InterPro" id="IPR023346">
    <property type="entry name" value="Lysozyme-like_dom_sf"/>
</dbReference>
<dbReference type="InterPro" id="IPR000189">
    <property type="entry name" value="Transglyc_AS"/>
</dbReference>
<comment type="caution">
    <text evidence="5">The sequence shown here is derived from an EMBL/GenBank/DDBJ whole genome shotgun (WGS) entry which is preliminary data.</text>
</comment>
<comment type="similarity">
    <text evidence="1">Belongs to the transglycosylase Slt family.</text>
</comment>
<evidence type="ECO:0000259" key="4">
    <source>
        <dbReference type="Pfam" id="PF01464"/>
    </source>
</evidence>
<dbReference type="RefSeq" id="WP_380791252.1">
    <property type="nucleotide sequence ID" value="NZ_JBHTKR010000004.1"/>
</dbReference>
<protein>
    <submittedName>
        <fullName evidence="5">Lytic transglycosylase domain-containing protein</fullName>
    </submittedName>
</protein>
<evidence type="ECO:0000256" key="2">
    <source>
        <dbReference type="ARBA" id="ARBA00009387"/>
    </source>
</evidence>
<evidence type="ECO:0000256" key="3">
    <source>
        <dbReference type="ARBA" id="ARBA00022729"/>
    </source>
</evidence>
<evidence type="ECO:0000313" key="5">
    <source>
        <dbReference type="EMBL" id="MFD1194997.1"/>
    </source>
</evidence>
<dbReference type="PROSITE" id="PS00922">
    <property type="entry name" value="TRANSGLYCOSYLASE"/>
    <property type="match status" value="1"/>
</dbReference>
<dbReference type="PANTHER" id="PTHR37423">
    <property type="entry name" value="SOLUBLE LYTIC MUREIN TRANSGLYCOSYLASE-RELATED"/>
    <property type="match status" value="1"/>
</dbReference>
<dbReference type="SUPFAM" id="SSF53955">
    <property type="entry name" value="Lysozyme-like"/>
    <property type="match status" value="1"/>
</dbReference>
<sequence length="654" mass="70418">MLRKAILTAALAGFVMTSDGVAQQTGPQPLASAMAAVRSGNWDNAATLAERAGPEAVTLVEWHRLRAGRGTPDQVLSFLERNADWPGLALLRRRSEQAFVTATDAQVMQFFRDQPPQTGTGVLRHAAALKEAGRAGDAEAGLVLAWRTLALDRLEHEVFVGLHGPLLAPHHAARLDMTLWRGLTEDAERMLPLVGADRQALARARLALKAQADGVNALIDAVPAALKADPGLAHDRFNWRIQKGLTDGAIALLLERSDSAAGLGEPQRWAGWRGYLARAQMREGKTDLAYRLAASHQLTEGSDYADLEWLAGYIALIYMKETDLALDHFQRFRAAVSTPISLGRAGYWIGRAQEAAGDPEAAGLAYADGAQHQTSFYGLLAAEKAGAASDPSLKGADAPSDWRQAAFTTSSVYRAGLLLLRAGETGLAEQFFTHLAEGQDATGLAQLGEMAIDLGEPHLAVMIGKEAANQGVTLPRPYYALHPMRDMRLPVPMELAKSIARRESEFDPAVVSGAGAQGLMQLMPGTAAEVARDLGLDHDAGRVLSDWSYNARLGSGYLARLGADFGGNVVLVAAAYNAGPSRPIRWMQEQGDPRGMSADQVVDWIEHIPFRETRNYVMRVAESLPIYRARLGLDPHPVPFSRELSGATVLPLAP</sequence>
<evidence type="ECO:0000313" key="6">
    <source>
        <dbReference type="Proteomes" id="UP001597151"/>
    </source>
</evidence>
<accession>A0ABW3TG37</accession>
<name>A0ABW3TG37_9RHOB</name>
<dbReference type="EMBL" id="JBHTKR010000004">
    <property type="protein sequence ID" value="MFD1194997.1"/>
    <property type="molecule type" value="Genomic_DNA"/>
</dbReference>
<reference evidence="6" key="1">
    <citation type="journal article" date="2019" name="Int. J. Syst. Evol. Microbiol.">
        <title>The Global Catalogue of Microorganisms (GCM) 10K type strain sequencing project: providing services to taxonomists for standard genome sequencing and annotation.</title>
        <authorList>
            <consortium name="The Broad Institute Genomics Platform"/>
            <consortium name="The Broad Institute Genome Sequencing Center for Infectious Disease"/>
            <person name="Wu L."/>
            <person name="Ma J."/>
        </authorList>
    </citation>
    <scope>NUCLEOTIDE SEQUENCE [LARGE SCALE GENOMIC DNA]</scope>
    <source>
        <strain evidence="6">CCUG 55328</strain>
    </source>
</reference>
<dbReference type="Gene3D" id="1.10.530.10">
    <property type="match status" value="1"/>
</dbReference>
<keyword evidence="3" id="KW-0732">Signal</keyword>
<dbReference type="InterPro" id="IPR008939">
    <property type="entry name" value="Lytic_TGlycosylase_superhlx_U"/>
</dbReference>
<dbReference type="InterPro" id="IPR008258">
    <property type="entry name" value="Transglycosylase_SLT_dom_1"/>
</dbReference>
<organism evidence="5 6">
    <name type="scientific">Seohaeicola saemankumensis</name>
    <dbReference type="NCBI Taxonomy" id="481181"/>
    <lineage>
        <taxon>Bacteria</taxon>
        <taxon>Pseudomonadati</taxon>
        <taxon>Pseudomonadota</taxon>
        <taxon>Alphaproteobacteria</taxon>
        <taxon>Rhodobacterales</taxon>
        <taxon>Roseobacteraceae</taxon>
        <taxon>Seohaeicola</taxon>
    </lineage>
</organism>
<evidence type="ECO:0000256" key="1">
    <source>
        <dbReference type="ARBA" id="ARBA00007734"/>
    </source>
</evidence>
<proteinExistence type="inferred from homology"/>
<keyword evidence="6" id="KW-1185">Reference proteome</keyword>
<dbReference type="Proteomes" id="UP001597151">
    <property type="component" value="Unassembled WGS sequence"/>
</dbReference>
<dbReference type="SUPFAM" id="SSF48435">
    <property type="entry name" value="Bacterial muramidases"/>
    <property type="match status" value="1"/>
</dbReference>
<dbReference type="CDD" id="cd13401">
    <property type="entry name" value="Slt70-like"/>
    <property type="match status" value="1"/>
</dbReference>
<gene>
    <name evidence="5" type="ORF">ACFQ3C_09970</name>
</gene>
<dbReference type="PANTHER" id="PTHR37423:SF2">
    <property type="entry name" value="MEMBRANE-BOUND LYTIC MUREIN TRANSGLYCOSYLASE C"/>
    <property type="match status" value="1"/>
</dbReference>
<comment type="similarity">
    <text evidence="2">Belongs to the virb1 family.</text>
</comment>
<dbReference type="Gene3D" id="1.25.20.10">
    <property type="entry name" value="Bacterial muramidases"/>
    <property type="match status" value="1"/>
</dbReference>